<dbReference type="CDD" id="cd04182">
    <property type="entry name" value="GT_2_like_f"/>
    <property type="match status" value="1"/>
</dbReference>
<reference evidence="2 3" key="1">
    <citation type="submission" date="2019-10" db="EMBL/GenBank/DDBJ databases">
        <title>Gracilibacillus salitolerans sp. nov., a moderate halophile isolated from a saline soil in northwest China.</title>
        <authorList>
            <person name="Gan L."/>
        </authorList>
    </citation>
    <scope>NUCLEOTIDE SEQUENCE [LARGE SCALE GENOMIC DNA]</scope>
    <source>
        <strain evidence="2 3">TP2-8</strain>
    </source>
</reference>
<dbReference type="PANTHER" id="PTHR43777">
    <property type="entry name" value="MOLYBDENUM COFACTOR CYTIDYLYLTRANSFERASE"/>
    <property type="match status" value="1"/>
</dbReference>
<organism evidence="2 3">
    <name type="scientific">Gracilibacillus thailandensis</name>
    <dbReference type="NCBI Taxonomy" id="563735"/>
    <lineage>
        <taxon>Bacteria</taxon>
        <taxon>Bacillati</taxon>
        <taxon>Bacillota</taxon>
        <taxon>Bacilli</taxon>
        <taxon>Bacillales</taxon>
        <taxon>Bacillaceae</taxon>
        <taxon>Gracilibacillus</taxon>
    </lineage>
</organism>
<gene>
    <name evidence="2" type="ORF">GH885_00360</name>
</gene>
<dbReference type="SUPFAM" id="SSF53448">
    <property type="entry name" value="Nucleotide-diphospho-sugar transferases"/>
    <property type="match status" value="1"/>
</dbReference>
<name>A0A6N7QRS5_9BACI</name>
<evidence type="ECO:0000259" key="1">
    <source>
        <dbReference type="Pfam" id="PF12804"/>
    </source>
</evidence>
<evidence type="ECO:0000313" key="3">
    <source>
        <dbReference type="Proteomes" id="UP000435187"/>
    </source>
</evidence>
<dbReference type="Gene3D" id="3.90.550.10">
    <property type="entry name" value="Spore Coat Polysaccharide Biosynthesis Protein SpsA, Chain A"/>
    <property type="match status" value="1"/>
</dbReference>
<dbReference type="InterPro" id="IPR029044">
    <property type="entry name" value="Nucleotide-diphossugar_trans"/>
</dbReference>
<comment type="caution">
    <text evidence="2">The sequence shown here is derived from an EMBL/GenBank/DDBJ whole genome shotgun (WGS) entry which is preliminary data.</text>
</comment>
<dbReference type="GO" id="GO:0016779">
    <property type="term" value="F:nucleotidyltransferase activity"/>
    <property type="evidence" value="ECO:0007669"/>
    <property type="project" value="UniProtKB-ARBA"/>
</dbReference>
<dbReference type="Pfam" id="PF12804">
    <property type="entry name" value="NTP_transf_3"/>
    <property type="match status" value="1"/>
</dbReference>
<sequence>MKYAKVAGIMLAAGNSRRMGEDKLSLAIGGTTIGSASLRNALASQLDQVFIVVQENDPLHWMTDEVKRQSAKYQVVQNAQAYQGQSYSIRAGIEQVQKSSFDGALIMLADQPFLQVSIINELIHIYNEEIPFIAAQYAGVTQPPILFNPFLFERLLTLQGDQGAKAIVKSMNNNGYIMKCDDRKSFYDIDTKDDYRWAKKWQEQL</sequence>
<feature type="domain" description="MobA-like NTP transferase" evidence="1">
    <location>
        <begin position="8"/>
        <end position="171"/>
    </location>
</feature>
<proteinExistence type="predicted"/>
<accession>A0A6N7QRS5</accession>
<dbReference type="InterPro" id="IPR025877">
    <property type="entry name" value="MobA-like_NTP_Trfase"/>
</dbReference>
<evidence type="ECO:0000313" key="2">
    <source>
        <dbReference type="EMBL" id="MRI64797.1"/>
    </source>
</evidence>
<keyword evidence="2" id="KW-0808">Transferase</keyword>
<keyword evidence="3" id="KW-1185">Reference proteome</keyword>
<dbReference type="EMBL" id="WJEE01000001">
    <property type="protein sequence ID" value="MRI64797.1"/>
    <property type="molecule type" value="Genomic_DNA"/>
</dbReference>
<dbReference type="RefSeq" id="WP_153833693.1">
    <property type="nucleotide sequence ID" value="NZ_JBHUMW010000007.1"/>
</dbReference>
<protein>
    <submittedName>
        <fullName evidence="2">NTP transferase domain-containing protein</fullName>
    </submittedName>
</protein>
<dbReference type="Proteomes" id="UP000435187">
    <property type="component" value="Unassembled WGS sequence"/>
</dbReference>
<dbReference type="AlphaFoldDB" id="A0A6N7QRS5"/>
<dbReference type="PANTHER" id="PTHR43777:SF1">
    <property type="entry name" value="MOLYBDENUM COFACTOR CYTIDYLYLTRANSFERASE"/>
    <property type="match status" value="1"/>
</dbReference>